<protein>
    <submittedName>
        <fullName evidence="1">U-box domain-containing protein 18-like</fullName>
    </submittedName>
</protein>
<evidence type="ECO:0000313" key="1">
    <source>
        <dbReference type="EMBL" id="MCI36909.1"/>
    </source>
</evidence>
<name>A0A392RKV0_9FABA</name>
<dbReference type="Proteomes" id="UP000265520">
    <property type="component" value="Unassembled WGS sequence"/>
</dbReference>
<sequence length="81" mass="8993">KEYCVSILSSLCVNIGVEVIDVLVKDASVVMPLLYALLTDGTPQAEKKARRLINVLQEFDEKRTLGMVGSSVMQQRLLQLN</sequence>
<dbReference type="EMBL" id="LXQA010238628">
    <property type="protein sequence ID" value="MCI36909.1"/>
    <property type="molecule type" value="Genomic_DNA"/>
</dbReference>
<organism evidence="1 2">
    <name type="scientific">Trifolium medium</name>
    <dbReference type="NCBI Taxonomy" id="97028"/>
    <lineage>
        <taxon>Eukaryota</taxon>
        <taxon>Viridiplantae</taxon>
        <taxon>Streptophyta</taxon>
        <taxon>Embryophyta</taxon>
        <taxon>Tracheophyta</taxon>
        <taxon>Spermatophyta</taxon>
        <taxon>Magnoliopsida</taxon>
        <taxon>eudicotyledons</taxon>
        <taxon>Gunneridae</taxon>
        <taxon>Pentapetalae</taxon>
        <taxon>rosids</taxon>
        <taxon>fabids</taxon>
        <taxon>Fabales</taxon>
        <taxon>Fabaceae</taxon>
        <taxon>Papilionoideae</taxon>
        <taxon>50 kb inversion clade</taxon>
        <taxon>NPAAA clade</taxon>
        <taxon>Hologalegina</taxon>
        <taxon>IRL clade</taxon>
        <taxon>Trifolieae</taxon>
        <taxon>Trifolium</taxon>
    </lineage>
</organism>
<keyword evidence="2" id="KW-1185">Reference proteome</keyword>
<proteinExistence type="predicted"/>
<accession>A0A392RKV0</accession>
<reference evidence="1 2" key="1">
    <citation type="journal article" date="2018" name="Front. Plant Sci.">
        <title>Red Clover (Trifolium pratense) and Zigzag Clover (T. medium) - A Picture of Genomic Similarities and Differences.</title>
        <authorList>
            <person name="Dluhosova J."/>
            <person name="Istvanek J."/>
            <person name="Nedelnik J."/>
            <person name="Repkova J."/>
        </authorList>
    </citation>
    <scope>NUCLEOTIDE SEQUENCE [LARGE SCALE GENOMIC DNA]</scope>
    <source>
        <strain evidence="2">cv. 10/8</strain>
        <tissue evidence="1">Leaf</tissue>
    </source>
</reference>
<evidence type="ECO:0000313" key="2">
    <source>
        <dbReference type="Proteomes" id="UP000265520"/>
    </source>
</evidence>
<feature type="non-terminal residue" evidence="1">
    <location>
        <position position="1"/>
    </location>
</feature>
<comment type="caution">
    <text evidence="1">The sequence shown here is derived from an EMBL/GenBank/DDBJ whole genome shotgun (WGS) entry which is preliminary data.</text>
</comment>
<dbReference type="AlphaFoldDB" id="A0A392RKV0"/>